<reference evidence="1" key="1">
    <citation type="submission" date="2016-05" db="EMBL/GenBank/DDBJ databases">
        <authorList>
            <person name="Lavstsen T."/>
            <person name="Jespersen J.S."/>
        </authorList>
    </citation>
    <scope>NUCLEOTIDE SEQUENCE</scope>
    <source>
        <tissue evidence="1">Brain</tissue>
    </source>
</reference>
<proteinExistence type="predicted"/>
<protein>
    <submittedName>
        <fullName evidence="1">Uncharacterized protein</fullName>
    </submittedName>
</protein>
<reference evidence="1" key="2">
    <citation type="submission" date="2016-06" db="EMBL/GenBank/DDBJ databases">
        <title>The genome of a short-lived fish provides insights into sex chromosome evolution and the genetic control of aging.</title>
        <authorList>
            <person name="Reichwald K."/>
            <person name="Felder M."/>
            <person name="Petzold A."/>
            <person name="Koch P."/>
            <person name="Groth M."/>
            <person name="Platzer M."/>
        </authorList>
    </citation>
    <scope>NUCLEOTIDE SEQUENCE</scope>
    <source>
        <tissue evidence="1">Brain</tissue>
    </source>
</reference>
<dbReference type="EMBL" id="HADW01014868">
    <property type="protein sequence ID" value="SBP16268.1"/>
    <property type="molecule type" value="Transcribed_RNA"/>
</dbReference>
<evidence type="ECO:0000313" key="1">
    <source>
        <dbReference type="EMBL" id="SBP16268.1"/>
    </source>
</evidence>
<feature type="non-terminal residue" evidence="1">
    <location>
        <position position="75"/>
    </location>
</feature>
<name>A0A1A7XE48_9TELE</name>
<sequence>KDDKDSVHWTTLRNTAFLPSFSPGDIKKERSATLQRPTAVFSDKCSLLVNMTHHVLDHTRLNIHNTDPVLELLGV</sequence>
<organism evidence="1">
    <name type="scientific">Iconisemion striatum</name>
    <dbReference type="NCBI Taxonomy" id="60296"/>
    <lineage>
        <taxon>Eukaryota</taxon>
        <taxon>Metazoa</taxon>
        <taxon>Chordata</taxon>
        <taxon>Craniata</taxon>
        <taxon>Vertebrata</taxon>
        <taxon>Euteleostomi</taxon>
        <taxon>Actinopterygii</taxon>
        <taxon>Neopterygii</taxon>
        <taxon>Teleostei</taxon>
        <taxon>Neoteleostei</taxon>
        <taxon>Acanthomorphata</taxon>
        <taxon>Ovalentaria</taxon>
        <taxon>Atherinomorphae</taxon>
        <taxon>Cyprinodontiformes</taxon>
        <taxon>Nothobranchiidae</taxon>
        <taxon>Iconisemion</taxon>
    </lineage>
</organism>
<dbReference type="AlphaFoldDB" id="A0A1A7XE48"/>
<accession>A0A1A7XE48</accession>
<gene>
    <name evidence="1" type="primary">Nfu_g_1_017699</name>
</gene>
<feature type="non-terminal residue" evidence="1">
    <location>
        <position position="1"/>
    </location>
</feature>